<gene>
    <name evidence="2" type="ORF">SAMN05444370_10348</name>
</gene>
<proteinExistence type="predicted"/>
<accession>A0A1H3YEL1</accession>
<name>A0A1H3YEL1_9RHOB</name>
<sequence length="104" mass="10629">MAGFSLVSGVASGAEDVTATAEQRTFARASEQDYLALEELIKAALSEPEASRGEVETRSVAADALLPVRLDGDGAPMGTGFGGASHLETMRTLEALTHLPGGPA</sequence>
<dbReference type="AlphaFoldDB" id="A0A1H3YEL1"/>
<reference evidence="2 3" key="1">
    <citation type="submission" date="2016-10" db="EMBL/GenBank/DDBJ databases">
        <authorList>
            <person name="de Groot N.N."/>
        </authorList>
    </citation>
    <scope>NUCLEOTIDE SEQUENCE [LARGE SCALE GENOMIC DNA]</scope>
    <source>
        <strain evidence="2 3">DSM 15345</strain>
    </source>
</reference>
<evidence type="ECO:0000313" key="2">
    <source>
        <dbReference type="EMBL" id="SEA09541.1"/>
    </source>
</evidence>
<feature type="region of interest" description="Disordered" evidence="1">
    <location>
        <begin position="1"/>
        <end position="20"/>
    </location>
</feature>
<organism evidence="2 3">
    <name type="scientific">Rubrimonas cliftonensis</name>
    <dbReference type="NCBI Taxonomy" id="89524"/>
    <lineage>
        <taxon>Bacteria</taxon>
        <taxon>Pseudomonadati</taxon>
        <taxon>Pseudomonadota</taxon>
        <taxon>Alphaproteobacteria</taxon>
        <taxon>Rhodobacterales</taxon>
        <taxon>Paracoccaceae</taxon>
        <taxon>Rubrimonas</taxon>
    </lineage>
</organism>
<keyword evidence="3" id="KW-1185">Reference proteome</keyword>
<evidence type="ECO:0000256" key="1">
    <source>
        <dbReference type="SAM" id="MobiDB-lite"/>
    </source>
</evidence>
<protein>
    <submittedName>
        <fullName evidence="2">Uncharacterized protein</fullName>
    </submittedName>
</protein>
<dbReference type="Proteomes" id="UP000198703">
    <property type="component" value="Unassembled WGS sequence"/>
</dbReference>
<dbReference type="EMBL" id="FNQM01000003">
    <property type="protein sequence ID" value="SEA09541.1"/>
    <property type="molecule type" value="Genomic_DNA"/>
</dbReference>
<evidence type="ECO:0000313" key="3">
    <source>
        <dbReference type="Proteomes" id="UP000198703"/>
    </source>
</evidence>